<dbReference type="Proteomes" id="UP000014242">
    <property type="component" value="Unassembled WGS sequence"/>
</dbReference>
<evidence type="ECO:0000313" key="3">
    <source>
        <dbReference type="EMBL" id="ENN91094.1"/>
    </source>
</evidence>
<proteinExistence type="predicted"/>
<feature type="compositionally biased region" description="Acidic residues" evidence="1">
    <location>
        <begin position="241"/>
        <end position="250"/>
    </location>
</feature>
<evidence type="ECO:0000256" key="1">
    <source>
        <dbReference type="SAM" id="MobiDB-lite"/>
    </source>
</evidence>
<dbReference type="PATRIC" id="fig|1094496.3.peg.1134"/>
<organism evidence="2 4">
    <name type="scientific">Bartonella schoenbuchensis m07a</name>
    <dbReference type="NCBI Taxonomy" id="1094496"/>
    <lineage>
        <taxon>Bacteria</taxon>
        <taxon>Pseudomonadati</taxon>
        <taxon>Pseudomonadota</taxon>
        <taxon>Alphaproteobacteria</taxon>
        <taxon>Hyphomicrobiales</taxon>
        <taxon>Bartonellaceae</taxon>
        <taxon>Bartonella</taxon>
    </lineage>
</organism>
<dbReference type="RefSeq" id="WP_010703949.1">
    <property type="nucleotide sequence ID" value="NZ_KB915628.1"/>
</dbReference>
<dbReference type="AlphaFoldDB" id="N6UKT5"/>
<evidence type="ECO:0000313" key="4">
    <source>
        <dbReference type="Proteomes" id="UP000014242"/>
    </source>
</evidence>
<gene>
    <name evidence="2" type="ORF">m07a_08330</name>
    <name evidence="3" type="ORF">m07a_11060</name>
</gene>
<dbReference type="eggNOG" id="COG3500">
    <property type="taxonomic scope" value="Bacteria"/>
</dbReference>
<protein>
    <submittedName>
        <fullName evidence="2">Phage late control protein D</fullName>
    </submittedName>
</protein>
<dbReference type="EMBL" id="AGWC01000005">
    <property type="protein sequence ID" value="ENN91094.1"/>
    <property type="molecule type" value="Genomic_DNA"/>
</dbReference>
<feature type="region of interest" description="Disordered" evidence="1">
    <location>
        <begin position="93"/>
        <end position="112"/>
    </location>
</feature>
<accession>N6UKT5</accession>
<evidence type="ECO:0000313" key="2">
    <source>
        <dbReference type="EMBL" id="ENN90833.1"/>
    </source>
</evidence>
<keyword evidence="4" id="KW-1185">Reference proteome</keyword>
<dbReference type="Pfam" id="PF05954">
    <property type="entry name" value="Phage_GPD"/>
    <property type="match status" value="1"/>
</dbReference>
<sequence length="439" mass="48763">MKPFCRVMSNGEDVTKVLMDYVLSIEITDEAEDKSDRITIELDDRARISDNGFLEIPLIGTVLSITLGYEDGKARDMGSYLIDEISVSSPPQSLSVTGRAASMNTSYRTPKSQSYHQTTLGKIIQEIATRNGYIPEVDPSLAKIVVRHIDQTAESDIAFTARLAAEYDAVAKPMDSRLVLAKRGEGKAITGEMLPVVAIHERMCSSWDFKYNARDEAGEAQGLTPGEGDDQKAASAAQNPEDIEEYDEDEGVIHMDETPLRSLARSEKELKKQDKVEKQEDEKKGGVIATYHDLRSGEKKEVKTGQAPFHELKYTYHNQSEAVAAIAAYRNKSSRGKATFSCDMGGDPFIQSEMKLIQTPPFRPYIPEQWRIKSVKHKLDTAGGYTTSIECELFNEEQENTAQNVINTTPDKDDTIDDNAPPHASDEGEGVIHMDKEDI</sequence>
<dbReference type="SUPFAM" id="SSF69279">
    <property type="entry name" value="Phage tail proteins"/>
    <property type="match status" value="1"/>
</dbReference>
<feature type="compositionally biased region" description="Basic and acidic residues" evidence="1">
    <location>
        <begin position="251"/>
        <end position="284"/>
    </location>
</feature>
<dbReference type="HOGENOM" id="CLU_037957_2_1_5"/>
<name>N6UKT5_9HYPH</name>
<reference evidence="2 4" key="1">
    <citation type="journal article" date="2013" name="PLoS Genet.">
        <title>A gene transfer agent and a dynamic repertoire of secretion systems hold the keys to the explosive radiation of the emerging pathogen Bartonella.</title>
        <authorList>
            <person name="Guy L."/>
            <person name="Nystedt B."/>
            <person name="Toft C."/>
            <person name="Zaremba-Niedzwiedzka K."/>
            <person name="Berglund E.C."/>
            <person name="Granberg F."/>
            <person name="Naslund K."/>
            <person name="Eriksson A.S."/>
            <person name="Andersson S.G."/>
        </authorList>
    </citation>
    <scope>NUCLEOTIDE SEQUENCE [LARGE SCALE GENOMIC DNA]</scope>
    <source>
        <strain evidence="2">M07a</strain>
        <strain evidence="4">m07a</strain>
    </source>
</reference>
<dbReference type="EMBL" id="AGWC01000005">
    <property type="protein sequence ID" value="ENN90833.1"/>
    <property type="molecule type" value="Genomic_DNA"/>
</dbReference>
<feature type="region of interest" description="Disordered" evidence="1">
    <location>
        <begin position="406"/>
        <end position="439"/>
    </location>
</feature>
<feature type="compositionally biased region" description="Basic and acidic residues" evidence="1">
    <location>
        <begin position="424"/>
        <end position="439"/>
    </location>
</feature>
<comment type="caution">
    <text evidence="2">The sequence shown here is derived from an EMBL/GenBank/DDBJ whole genome shotgun (WGS) entry which is preliminary data.</text>
</comment>
<feature type="region of interest" description="Disordered" evidence="1">
    <location>
        <begin position="219"/>
        <end position="284"/>
    </location>
</feature>